<dbReference type="Pfam" id="PF25104">
    <property type="entry name" value="DUF7812"/>
    <property type="match status" value="2"/>
</dbReference>
<organism evidence="3 4">
    <name type="scientific">Rhynchospora breviuscula</name>
    <dbReference type="NCBI Taxonomy" id="2022672"/>
    <lineage>
        <taxon>Eukaryota</taxon>
        <taxon>Viridiplantae</taxon>
        <taxon>Streptophyta</taxon>
        <taxon>Embryophyta</taxon>
        <taxon>Tracheophyta</taxon>
        <taxon>Spermatophyta</taxon>
        <taxon>Magnoliopsida</taxon>
        <taxon>Liliopsida</taxon>
        <taxon>Poales</taxon>
        <taxon>Cyperaceae</taxon>
        <taxon>Cyperoideae</taxon>
        <taxon>Rhynchosporeae</taxon>
        <taxon>Rhynchospora</taxon>
    </lineage>
</organism>
<feature type="region of interest" description="Disordered" evidence="1">
    <location>
        <begin position="469"/>
        <end position="492"/>
    </location>
</feature>
<dbReference type="InterPro" id="IPR056714">
    <property type="entry name" value="DUF7812"/>
</dbReference>
<dbReference type="PANTHER" id="PTHR36786:SF1">
    <property type="entry name" value="2-ISOPROPYLMALATE SYNTHASE"/>
    <property type="match status" value="1"/>
</dbReference>
<reference evidence="3" key="1">
    <citation type="journal article" date="2022" name="Cell">
        <title>Repeat-based holocentromeres influence genome architecture and karyotype evolution.</title>
        <authorList>
            <person name="Hofstatter P.G."/>
            <person name="Thangavel G."/>
            <person name="Lux T."/>
            <person name="Neumann P."/>
            <person name="Vondrak T."/>
            <person name="Novak P."/>
            <person name="Zhang M."/>
            <person name="Costa L."/>
            <person name="Castellani M."/>
            <person name="Scott A."/>
            <person name="Toegelov H."/>
            <person name="Fuchs J."/>
            <person name="Mata-Sucre Y."/>
            <person name="Dias Y."/>
            <person name="Vanzela A.L.L."/>
            <person name="Huettel B."/>
            <person name="Almeida C.C.S."/>
            <person name="Simkova H."/>
            <person name="Souza G."/>
            <person name="Pedrosa-Harand A."/>
            <person name="Macas J."/>
            <person name="Mayer K.F.X."/>
            <person name="Houben A."/>
            <person name="Marques A."/>
        </authorList>
    </citation>
    <scope>NUCLEOTIDE SEQUENCE</scope>
    <source>
        <strain evidence="3">RhyBre1mFocal</strain>
    </source>
</reference>
<feature type="domain" description="DUF7812" evidence="2">
    <location>
        <begin position="271"/>
        <end position="455"/>
    </location>
</feature>
<feature type="domain" description="DUF7812" evidence="2">
    <location>
        <begin position="77"/>
        <end position="244"/>
    </location>
</feature>
<comment type="caution">
    <text evidence="3">The sequence shown here is derived from an EMBL/GenBank/DDBJ whole genome shotgun (WGS) entry which is preliminary data.</text>
</comment>
<evidence type="ECO:0000313" key="3">
    <source>
        <dbReference type="EMBL" id="KAJ1685095.1"/>
    </source>
</evidence>
<dbReference type="PANTHER" id="PTHR36786">
    <property type="entry name" value="2-ISOPROPYLMALATE SYNTHASE"/>
    <property type="match status" value="1"/>
</dbReference>
<sequence length="596" mass="66674">MGKLRNNKLVPTNCKDWDTFFKAVRGRVEWVMKPGRNPQRGLSDLVIKRFRGCISALALFQHNEPFLSQKLKDLLALVADLCTYARSNTGTPLPSLIALLEVFIREALAHPILRHLLGPSGLQIVGVSGSSLIRELVLAHLHLSFPKHICVNFTDSFCHSLALSSASNDKVGLELGLDSTLALLSTGSSSSMPYLLQAHVAMLASKCIETQIQQQVSGSGFDRAISAFELSRKLYWRSLCDVDLGQRGRRPYLSCGAKNLFQHTSPDIVAQKDLFLWISSYIDEIQETVHESSRRLQTGETLKVIVSMLLADKELGEKRVAGCKISEELVSIAALARLMASSLFQMVAEARAMVGHAQRRNRREKLLELEGQLMSSLDLESDAECHLVGSKADRIVRKILLNEISVGSSSRKKSVLMLQHFVKLMLFGLRARVDFLWKACILVLSAIMNLMAFEGEFDALKMLSGDTHDPVEATKDSTRKRKSNEKQLKSSVFPSTKRVHLTDEDLVNCEGSCKSKDDMGDSQEERIPGVHADFSEDDGPVKFFENPPADLVDFLDCSPDDDLQWYLRERKGLFKERKAARKRRRKMLSTLLGMNI</sequence>
<evidence type="ECO:0000313" key="4">
    <source>
        <dbReference type="Proteomes" id="UP001151287"/>
    </source>
</evidence>
<name>A0A9Q0C0D8_9POAL</name>
<dbReference type="AlphaFoldDB" id="A0A9Q0C0D8"/>
<dbReference type="OrthoDB" id="1882119at2759"/>
<evidence type="ECO:0000259" key="2">
    <source>
        <dbReference type="Pfam" id="PF25104"/>
    </source>
</evidence>
<protein>
    <recommendedName>
        <fullName evidence="2">DUF7812 domain-containing protein</fullName>
    </recommendedName>
</protein>
<proteinExistence type="predicted"/>
<keyword evidence="4" id="KW-1185">Reference proteome</keyword>
<dbReference type="Proteomes" id="UP001151287">
    <property type="component" value="Unassembled WGS sequence"/>
</dbReference>
<gene>
    <name evidence="3" type="ORF">LUZ63_016485</name>
</gene>
<dbReference type="EMBL" id="JAMQYH010000005">
    <property type="protein sequence ID" value="KAJ1685095.1"/>
    <property type="molecule type" value="Genomic_DNA"/>
</dbReference>
<evidence type="ECO:0000256" key="1">
    <source>
        <dbReference type="SAM" id="MobiDB-lite"/>
    </source>
</evidence>
<accession>A0A9Q0C0D8</accession>